<protein>
    <recommendedName>
        <fullName evidence="9">Ionotropic glutamate receptor C-terminal domain-containing protein</fullName>
    </recommendedName>
</protein>
<keyword evidence="8" id="KW-0325">Glycoprotein</keyword>
<sequence>MGRQYELGHEGSQLNALLEKINATSNIFVPDSKDYWDSNSEVGLKSRSSYKPADLFGNLIMVTLKNRHKCTYPFDLSCLTFLVPKASRIPQYMNIILPFEKLMWVSYLATCVVLVLVCKVIKLDTRPESDTLLETLRILLTGATLNSPSSFSHRLYLVMCLWFSMLTLNSYMGALASYLTVPQFYPDIDTFKQLYESGLEIAVQGQNGFNEGLTPTTFLNTTDKMVLRLIKRAHFTHDFDKVMNQVAHQRNLSMIITQPHAVYFQKQLKYFSSGYPLMHVARQCAMTVNIAFEFLEKSPFERKFSFILGSMFEAGLTSMWSHEVLRGAKFNNAQVEKPYPKPLTVLIVNRLFQPTASDHAALNTYLREQLQDNPIVNKFIREVKSHDNDSVLKQQIRPFPDDLAWHNCQGGYSESGNRGNPNKKLFVQLRMRGRSRNSDCWERPASVANTSGLERPYTDPKRIDCVWPGSDITLWTSYDISDNAGPGLDDTSSCNKTENVTSGATLAPPYEDLIGCDTWTRVVTITDGYAIDVTVESMDVGQDDYLTINAVISAATKRATNVRCNFKGSQKHDTPEFSWERPWP</sequence>
<organism evidence="10">
    <name type="scientific">Timema monikensis</name>
    <dbReference type="NCBI Taxonomy" id="170555"/>
    <lineage>
        <taxon>Eukaryota</taxon>
        <taxon>Metazoa</taxon>
        <taxon>Ecdysozoa</taxon>
        <taxon>Arthropoda</taxon>
        <taxon>Hexapoda</taxon>
        <taxon>Insecta</taxon>
        <taxon>Pterygota</taxon>
        <taxon>Neoptera</taxon>
        <taxon>Polyneoptera</taxon>
        <taxon>Phasmatodea</taxon>
        <taxon>Timematodea</taxon>
        <taxon>Timematoidea</taxon>
        <taxon>Timematidae</taxon>
        <taxon>Timema</taxon>
    </lineage>
</organism>
<evidence type="ECO:0000256" key="3">
    <source>
        <dbReference type="ARBA" id="ARBA00022475"/>
    </source>
</evidence>
<dbReference type="Pfam" id="PF00060">
    <property type="entry name" value="Lig_chan"/>
    <property type="match status" value="1"/>
</dbReference>
<dbReference type="GO" id="GO:0015276">
    <property type="term" value="F:ligand-gated monoatomic ion channel activity"/>
    <property type="evidence" value="ECO:0007669"/>
    <property type="project" value="InterPro"/>
</dbReference>
<dbReference type="GO" id="GO:0005886">
    <property type="term" value="C:plasma membrane"/>
    <property type="evidence" value="ECO:0007669"/>
    <property type="project" value="UniProtKB-SubCell"/>
</dbReference>
<feature type="domain" description="Ionotropic glutamate receptor C-terminal" evidence="9">
    <location>
        <begin position="103"/>
        <end position="415"/>
    </location>
</feature>
<keyword evidence="7" id="KW-0675">Receptor</keyword>
<dbReference type="EMBL" id="OB796002">
    <property type="protein sequence ID" value="CAD7432943.1"/>
    <property type="molecule type" value="Genomic_DNA"/>
</dbReference>
<keyword evidence="6" id="KW-0472">Membrane</keyword>
<dbReference type="Gene3D" id="1.10.287.70">
    <property type="match status" value="1"/>
</dbReference>
<proteinExistence type="inferred from homology"/>
<dbReference type="GO" id="GO:0050906">
    <property type="term" value="P:detection of stimulus involved in sensory perception"/>
    <property type="evidence" value="ECO:0007669"/>
    <property type="project" value="UniProtKB-ARBA"/>
</dbReference>
<evidence type="ECO:0000256" key="1">
    <source>
        <dbReference type="ARBA" id="ARBA00004651"/>
    </source>
</evidence>
<name>A0A7R9EFA6_9NEOP</name>
<reference evidence="10" key="1">
    <citation type="submission" date="2020-11" db="EMBL/GenBank/DDBJ databases">
        <authorList>
            <person name="Tran Van P."/>
        </authorList>
    </citation>
    <scope>NUCLEOTIDE SEQUENCE</scope>
</reference>
<keyword evidence="3" id="KW-1003">Cell membrane</keyword>
<evidence type="ECO:0000256" key="7">
    <source>
        <dbReference type="ARBA" id="ARBA00023170"/>
    </source>
</evidence>
<evidence type="ECO:0000256" key="5">
    <source>
        <dbReference type="ARBA" id="ARBA00022989"/>
    </source>
</evidence>
<evidence type="ECO:0000256" key="2">
    <source>
        <dbReference type="ARBA" id="ARBA00008685"/>
    </source>
</evidence>
<evidence type="ECO:0000256" key="8">
    <source>
        <dbReference type="ARBA" id="ARBA00023180"/>
    </source>
</evidence>
<dbReference type="AlphaFoldDB" id="A0A7R9EFA6"/>
<dbReference type="InterPro" id="IPR001320">
    <property type="entry name" value="Iontro_rcpt_C"/>
</dbReference>
<keyword evidence="4" id="KW-0812">Transmembrane</keyword>
<keyword evidence="5" id="KW-1133">Transmembrane helix</keyword>
<evidence type="ECO:0000259" key="9">
    <source>
        <dbReference type="Pfam" id="PF00060"/>
    </source>
</evidence>
<dbReference type="PANTHER" id="PTHR42643">
    <property type="entry name" value="IONOTROPIC RECEPTOR 20A-RELATED"/>
    <property type="match status" value="1"/>
</dbReference>
<evidence type="ECO:0000256" key="6">
    <source>
        <dbReference type="ARBA" id="ARBA00023136"/>
    </source>
</evidence>
<dbReference type="PANTHER" id="PTHR42643:SF39">
    <property type="entry name" value="IONOTROPIC RECEPTOR 56A-RELATED"/>
    <property type="match status" value="1"/>
</dbReference>
<evidence type="ECO:0000313" key="10">
    <source>
        <dbReference type="EMBL" id="CAD7432943.1"/>
    </source>
</evidence>
<accession>A0A7R9EFA6</accession>
<gene>
    <name evidence="10" type="ORF">TMSB3V08_LOCUS9634</name>
</gene>
<comment type="subcellular location">
    <subcellularLocation>
        <location evidence="1">Cell membrane</location>
        <topology evidence="1">Multi-pass membrane protein</topology>
    </subcellularLocation>
</comment>
<comment type="similarity">
    <text evidence="2">Belongs to the glutamate-gated ion channel (TC 1.A.10.1) family.</text>
</comment>
<evidence type="ECO:0000256" key="4">
    <source>
        <dbReference type="ARBA" id="ARBA00022692"/>
    </source>
</evidence>
<dbReference type="InterPro" id="IPR052192">
    <property type="entry name" value="Insect_Ionotropic_Sensory_Rcpt"/>
</dbReference>